<dbReference type="EMBL" id="RCBY01000005">
    <property type="protein sequence ID" value="RQH55521.1"/>
    <property type="molecule type" value="Genomic_DNA"/>
</dbReference>
<evidence type="ECO:0000313" key="3">
    <source>
        <dbReference type="Proteomes" id="UP000269154"/>
    </source>
</evidence>
<evidence type="ECO:0000256" key="1">
    <source>
        <dbReference type="SAM" id="MobiDB-lite"/>
    </source>
</evidence>
<dbReference type="RefSeq" id="WP_124144483.1">
    <property type="nucleotide sequence ID" value="NZ_CAWOKI010000022.1"/>
</dbReference>
<accession>A0A3N6R353</accession>
<name>A0A3N6R353_9CYAN</name>
<proteinExistence type="predicted"/>
<gene>
    <name evidence="2" type="ORF">D5R40_01750</name>
</gene>
<keyword evidence="3" id="KW-1185">Reference proteome</keyword>
<dbReference type="OrthoDB" id="456894at2"/>
<feature type="region of interest" description="Disordered" evidence="1">
    <location>
        <begin position="165"/>
        <end position="192"/>
    </location>
</feature>
<protein>
    <submittedName>
        <fullName evidence="2">Uncharacterized protein</fullName>
    </submittedName>
</protein>
<organism evidence="2 3">
    <name type="scientific">Okeania hirsuta</name>
    <dbReference type="NCBI Taxonomy" id="1458930"/>
    <lineage>
        <taxon>Bacteria</taxon>
        <taxon>Bacillati</taxon>
        <taxon>Cyanobacteriota</taxon>
        <taxon>Cyanophyceae</taxon>
        <taxon>Oscillatoriophycideae</taxon>
        <taxon>Oscillatoriales</taxon>
        <taxon>Microcoleaceae</taxon>
        <taxon>Okeania</taxon>
    </lineage>
</organism>
<evidence type="ECO:0000313" key="2">
    <source>
        <dbReference type="EMBL" id="RQH55521.1"/>
    </source>
</evidence>
<feature type="compositionally biased region" description="Pro residues" evidence="1">
    <location>
        <begin position="167"/>
        <end position="192"/>
    </location>
</feature>
<sequence>MRLPKYTNLASGCLSILITFGTIYPAIAAPENEKVAQRERTRAGGANQMEIVGYVKGIIGNVVTILVDEEAELGIPGIAPNDGEPTYVTIPEEERGQLRTLFFSPRHTMEIAGLVPGMRVYAIVGKKNDDPEDPCGCIDFFKVIPDYNYERVEVQLPTYNFQGPPSLEFPPLQPPPPITRPVPQPPPVRGLW</sequence>
<comment type="caution">
    <text evidence="2">The sequence shown here is derived from an EMBL/GenBank/DDBJ whole genome shotgun (WGS) entry which is preliminary data.</text>
</comment>
<dbReference type="Proteomes" id="UP000269154">
    <property type="component" value="Unassembled WGS sequence"/>
</dbReference>
<dbReference type="AlphaFoldDB" id="A0A3N6R353"/>
<reference evidence="2 3" key="1">
    <citation type="journal article" date="2018" name="ACS Chem. Biol.">
        <title>Ketoreductase domain dysfunction expands chemodiversity: malyngamide biosynthesis in the cyanobacterium Okeania hirsuta.</title>
        <authorList>
            <person name="Moss N.A."/>
            <person name="Leao T."/>
            <person name="Rankin M."/>
            <person name="McCullough T.M."/>
            <person name="Qu P."/>
            <person name="Korobeynikov A."/>
            <person name="Smith J.L."/>
            <person name="Gerwick L."/>
            <person name="Gerwick W.H."/>
        </authorList>
    </citation>
    <scope>NUCLEOTIDE SEQUENCE [LARGE SCALE GENOMIC DNA]</scope>
    <source>
        <strain evidence="2 3">PAB10Feb10-1</strain>
    </source>
</reference>